<sequence length="50" mass="5726">MSSQNALRIPLEIDVLDCVLCGRSKSERPFARDWYQLTLAGCHPDSRWSC</sequence>
<organism evidence="1 2">
    <name type="scientific">Rhodopirellula baltica WH47</name>
    <dbReference type="NCBI Taxonomy" id="991778"/>
    <lineage>
        <taxon>Bacteria</taxon>
        <taxon>Pseudomonadati</taxon>
        <taxon>Planctomycetota</taxon>
        <taxon>Planctomycetia</taxon>
        <taxon>Pirellulales</taxon>
        <taxon>Pirellulaceae</taxon>
        <taxon>Rhodopirellula</taxon>
    </lineage>
</organism>
<accession>F2AV53</accession>
<protein>
    <submittedName>
        <fullName evidence="1">Uncharacterized protein</fullName>
    </submittedName>
</protein>
<dbReference type="AlphaFoldDB" id="F2AV53"/>
<evidence type="ECO:0000313" key="1">
    <source>
        <dbReference type="EMBL" id="EGF26399.1"/>
    </source>
</evidence>
<name>F2AV53_RHOBT</name>
<dbReference type="Proteomes" id="UP000006222">
    <property type="component" value="Unassembled WGS sequence"/>
</dbReference>
<proteinExistence type="predicted"/>
<evidence type="ECO:0000313" key="2">
    <source>
        <dbReference type="Proteomes" id="UP000006222"/>
    </source>
</evidence>
<reference evidence="1 2" key="1">
    <citation type="journal article" date="2013" name="Mar. Genomics">
        <title>Expression of sulfatases in Rhodopirellula baltica and the diversity of sulfatases in the genus Rhodopirellula.</title>
        <authorList>
            <person name="Wegner C.E."/>
            <person name="Richter-Heitmann T."/>
            <person name="Klindworth A."/>
            <person name="Klockow C."/>
            <person name="Richter M."/>
            <person name="Achstetter T."/>
            <person name="Glockner F.O."/>
            <person name="Harder J."/>
        </authorList>
    </citation>
    <scope>NUCLEOTIDE SEQUENCE [LARGE SCALE GENOMIC DNA]</scope>
    <source>
        <strain evidence="1 2">WH47</strain>
    </source>
</reference>
<dbReference type="EMBL" id="AFAR01000185">
    <property type="protein sequence ID" value="EGF26399.1"/>
    <property type="molecule type" value="Genomic_DNA"/>
</dbReference>
<dbReference type="PATRIC" id="fig|991778.3.peg.3830"/>
<gene>
    <name evidence="1" type="ORF">RBWH47_01706</name>
</gene>
<comment type="caution">
    <text evidence="1">The sequence shown here is derived from an EMBL/GenBank/DDBJ whole genome shotgun (WGS) entry which is preliminary data.</text>
</comment>